<gene>
    <name evidence="3" type="ORF">VCB98_12850</name>
</gene>
<dbReference type="Pfam" id="PF08547">
    <property type="entry name" value="CIA30"/>
    <property type="match status" value="1"/>
</dbReference>
<dbReference type="InterPro" id="IPR013857">
    <property type="entry name" value="NADH-UbQ_OxRdtase-assoc_prot30"/>
</dbReference>
<feature type="domain" description="NADH:ubiquinone oxidoreductase intermediate-associated protein 30" evidence="2">
    <location>
        <begin position="459"/>
        <end position="570"/>
    </location>
</feature>
<evidence type="ECO:0000313" key="4">
    <source>
        <dbReference type="Proteomes" id="UP001302316"/>
    </source>
</evidence>
<name>A0AAP6JH13_9GAMM</name>
<dbReference type="Gene3D" id="3.30.110.90">
    <property type="entry name" value="Amidohydrolase"/>
    <property type="match status" value="1"/>
</dbReference>
<dbReference type="SUPFAM" id="SSF51338">
    <property type="entry name" value="Composite domain of metallo-dependent hydrolases"/>
    <property type="match status" value="1"/>
</dbReference>
<dbReference type="Pfam" id="PF01979">
    <property type="entry name" value="Amidohydro_1"/>
    <property type="match status" value="1"/>
</dbReference>
<evidence type="ECO:0000313" key="3">
    <source>
        <dbReference type="EMBL" id="MEA5446708.1"/>
    </source>
</evidence>
<keyword evidence="4" id="KW-1185">Reference proteome</keyword>
<organism evidence="3 4">
    <name type="scientific">Natronospira elongata</name>
    <dbReference type="NCBI Taxonomy" id="3110268"/>
    <lineage>
        <taxon>Bacteria</taxon>
        <taxon>Pseudomonadati</taxon>
        <taxon>Pseudomonadota</taxon>
        <taxon>Gammaproteobacteria</taxon>
        <taxon>Natronospirales</taxon>
        <taxon>Natronospiraceae</taxon>
        <taxon>Natronospira</taxon>
    </lineage>
</organism>
<sequence>MTTTKQKRYLIMAGFLLAVLLFFFLLPTPQTPVQHADGDMIMGNVRIFDGERLLEDHQVRIRDGLIAAVEPASADPDEAGFIDGQDGFLMPGLIDSHVHVFGSAREDALRFGVTGMIDLFTDHRQLPSFKEDRDSRQPTRRADVWSAGTLVTAEGGHGTQYGMPIPTLDDPDQAGSFIAERLAEGSDFIKLVYEGGEAFGFETNRLSQDSLQAAIRASHEAGVLAVTHIGSREEARTALAAGTDGLVHTFSDADIDEEIIELMKDQRFLIPTLTVVASVVGEGAGESLLADEGVQARLSAGQKATLAMRFPTMDGPARYDHAETSVRVLNEAGVPILAGSDAPNPGTANGASLHEEMERLVAAGLSPRQALIAATAAPADAFGLDDRGRIKAGHRADLVLVDGNPIENIKDSRRIRKVWKNGHAVDLDPAAARAERERAAGEAVLLSDFEGDRSVAFGHDWESSTDQRMGGQSEVAVSQEREDDVGFLRVRGEIRSGFSWPYAGVMWFPGDTPMAPKDLSDFDGLEVRLRADVSTLRALVFSSANQSMPSEIDLSVEEDWGTVRIRFDEFDGIDHTAITGFGIFAGPSQGPFRFDMERVTLTPAGAGND</sequence>
<evidence type="ECO:0000259" key="1">
    <source>
        <dbReference type="Pfam" id="PF01979"/>
    </source>
</evidence>
<dbReference type="InterPro" id="IPR008979">
    <property type="entry name" value="Galactose-bd-like_sf"/>
</dbReference>
<dbReference type="InterPro" id="IPR011059">
    <property type="entry name" value="Metal-dep_hydrolase_composite"/>
</dbReference>
<dbReference type="Proteomes" id="UP001302316">
    <property type="component" value="Unassembled WGS sequence"/>
</dbReference>
<dbReference type="PANTHER" id="PTHR43135">
    <property type="entry name" value="ALPHA-D-RIBOSE 1-METHYLPHOSPHONATE 5-TRIPHOSPHATE DIPHOSPHATASE"/>
    <property type="match status" value="1"/>
</dbReference>
<protein>
    <submittedName>
        <fullName evidence="3">CIA30 family protein</fullName>
    </submittedName>
</protein>
<accession>A0AAP6JH13</accession>
<dbReference type="SUPFAM" id="SSF51556">
    <property type="entry name" value="Metallo-dependent hydrolases"/>
    <property type="match status" value="1"/>
</dbReference>
<dbReference type="InterPro" id="IPR032466">
    <property type="entry name" value="Metal_Hydrolase"/>
</dbReference>
<dbReference type="EMBL" id="JAYGII010000049">
    <property type="protein sequence ID" value="MEA5446708.1"/>
    <property type="molecule type" value="Genomic_DNA"/>
</dbReference>
<dbReference type="InterPro" id="IPR006680">
    <property type="entry name" value="Amidohydro-rel"/>
</dbReference>
<feature type="domain" description="Amidohydrolase-related" evidence="1">
    <location>
        <begin position="203"/>
        <end position="425"/>
    </location>
</feature>
<dbReference type="PANTHER" id="PTHR43135:SF3">
    <property type="entry name" value="ALPHA-D-RIBOSE 1-METHYLPHOSPHONATE 5-TRIPHOSPHATE DIPHOSPHATASE"/>
    <property type="match status" value="1"/>
</dbReference>
<proteinExistence type="predicted"/>
<dbReference type="GO" id="GO:0016810">
    <property type="term" value="F:hydrolase activity, acting on carbon-nitrogen (but not peptide) bonds"/>
    <property type="evidence" value="ECO:0007669"/>
    <property type="project" value="InterPro"/>
</dbReference>
<dbReference type="RefSeq" id="WP_346053174.1">
    <property type="nucleotide sequence ID" value="NZ_JAYGII010000049.1"/>
</dbReference>
<comment type="caution">
    <text evidence="3">The sequence shown here is derived from an EMBL/GenBank/DDBJ whole genome shotgun (WGS) entry which is preliminary data.</text>
</comment>
<dbReference type="Gene3D" id="2.30.40.10">
    <property type="entry name" value="Urease, subunit C, domain 1"/>
    <property type="match status" value="1"/>
</dbReference>
<dbReference type="AlphaFoldDB" id="A0AAP6JH13"/>
<dbReference type="Gene3D" id="1.20.58.520">
    <property type="entry name" value="Amidohydrolase"/>
    <property type="match status" value="1"/>
</dbReference>
<dbReference type="SUPFAM" id="SSF49785">
    <property type="entry name" value="Galactose-binding domain-like"/>
    <property type="match status" value="1"/>
</dbReference>
<evidence type="ECO:0000259" key="2">
    <source>
        <dbReference type="Pfam" id="PF08547"/>
    </source>
</evidence>
<dbReference type="InterPro" id="IPR051781">
    <property type="entry name" value="Metallo-dep_Hydrolase"/>
</dbReference>
<reference evidence="3 4" key="1">
    <citation type="submission" date="2023-12" db="EMBL/GenBank/DDBJ databases">
        <title>Whole-genome sequencing of halo(alkali)philic microorganisms from hypersaline lakes.</title>
        <authorList>
            <person name="Sorokin D.Y."/>
            <person name="Merkel A.Y."/>
            <person name="Messina E."/>
            <person name="Yakimov M."/>
        </authorList>
    </citation>
    <scope>NUCLEOTIDE SEQUENCE [LARGE SCALE GENOMIC DNA]</scope>
    <source>
        <strain evidence="3 4">AB-CW1</strain>
    </source>
</reference>
<dbReference type="Gene3D" id="3.40.50.10910">
    <property type="entry name" value="Amidohydrolase"/>
    <property type="match status" value="1"/>
</dbReference>